<dbReference type="PANTHER" id="PTHR45951:SF7">
    <property type="entry name" value="SSD DOMAIN-CONTAINING PROTEIN"/>
    <property type="match status" value="1"/>
</dbReference>
<proteinExistence type="inferred from homology"/>
<dbReference type="PANTHER" id="PTHR45951">
    <property type="entry name" value="PROTEIN DISPATCHED-RELATED"/>
    <property type="match status" value="1"/>
</dbReference>
<reference evidence="10 11" key="1">
    <citation type="submission" date="2024-10" db="EMBL/GenBank/DDBJ databases">
        <title>Updated reference genomes for cyclostephanoid diatoms.</title>
        <authorList>
            <person name="Roberts W.R."/>
            <person name="Alverson A.J."/>
        </authorList>
    </citation>
    <scope>NUCLEOTIDE SEQUENCE [LARGE SCALE GENOMIC DNA]</scope>
    <source>
        <strain evidence="10 11">AJA228-03</strain>
    </source>
</reference>
<feature type="transmembrane region" description="Helical" evidence="8">
    <location>
        <begin position="522"/>
        <end position="543"/>
    </location>
</feature>
<feature type="transmembrane region" description="Helical" evidence="8">
    <location>
        <begin position="1082"/>
        <end position="1105"/>
    </location>
</feature>
<feature type="transmembrane region" description="Helical" evidence="8">
    <location>
        <begin position="1151"/>
        <end position="1174"/>
    </location>
</feature>
<dbReference type="InterPro" id="IPR053958">
    <property type="entry name" value="HMGCR/SNAP/NPC1-like_SSD"/>
</dbReference>
<evidence type="ECO:0000256" key="3">
    <source>
        <dbReference type="ARBA" id="ARBA00022989"/>
    </source>
</evidence>
<name>A0ABD3SDI9_9STRA</name>
<comment type="subcellular location">
    <subcellularLocation>
        <location evidence="1">Membrane</location>
        <topology evidence="1">Multi-pass membrane protein</topology>
    </subcellularLocation>
</comment>
<dbReference type="Proteomes" id="UP001530377">
    <property type="component" value="Unassembled WGS sequence"/>
</dbReference>
<feature type="domain" description="SSD" evidence="9">
    <location>
        <begin position="1051"/>
        <end position="1208"/>
    </location>
</feature>
<accession>A0ABD3SDI9</accession>
<evidence type="ECO:0000256" key="8">
    <source>
        <dbReference type="SAM" id="Phobius"/>
    </source>
</evidence>
<dbReference type="AlphaFoldDB" id="A0ABD3SDI9"/>
<dbReference type="InterPro" id="IPR000731">
    <property type="entry name" value="SSD"/>
</dbReference>
<gene>
    <name evidence="10" type="ORF">ACHAXA_006904</name>
</gene>
<protein>
    <recommendedName>
        <fullName evidence="9">SSD domain-containing protein</fullName>
    </recommendedName>
</protein>
<comment type="caution">
    <text evidence="10">The sequence shown here is derived from an EMBL/GenBank/DDBJ whole genome shotgun (WGS) entry which is preliminary data.</text>
</comment>
<dbReference type="PROSITE" id="PS50156">
    <property type="entry name" value="SSD"/>
    <property type="match status" value="2"/>
</dbReference>
<feature type="transmembrane region" description="Helical" evidence="8">
    <location>
        <begin position="482"/>
        <end position="515"/>
    </location>
</feature>
<feature type="transmembrane region" description="Helical" evidence="8">
    <location>
        <begin position="131"/>
        <end position="153"/>
    </location>
</feature>
<comment type="similarity">
    <text evidence="6">Belongs to the dispatched family.</text>
</comment>
<keyword evidence="3 8" id="KW-1133">Transmembrane helix</keyword>
<evidence type="ECO:0000256" key="2">
    <source>
        <dbReference type="ARBA" id="ARBA00022692"/>
    </source>
</evidence>
<organism evidence="10 11">
    <name type="scientific">Cyclostephanos tholiformis</name>
    <dbReference type="NCBI Taxonomy" id="382380"/>
    <lineage>
        <taxon>Eukaryota</taxon>
        <taxon>Sar</taxon>
        <taxon>Stramenopiles</taxon>
        <taxon>Ochrophyta</taxon>
        <taxon>Bacillariophyta</taxon>
        <taxon>Coscinodiscophyceae</taxon>
        <taxon>Thalassiosirophycidae</taxon>
        <taxon>Stephanodiscales</taxon>
        <taxon>Stephanodiscaceae</taxon>
        <taxon>Cyclostephanos</taxon>
    </lineage>
</organism>
<keyword evidence="2 8" id="KW-0812">Transmembrane</keyword>
<evidence type="ECO:0000313" key="11">
    <source>
        <dbReference type="Proteomes" id="UP001530377"/>
    </source>
</evidence>
<feature type="transmembrane region" description="Helical" evidence="8">
    <location>
        <begin position="636"/>
        <end position="657"/>
    </location>
</feature>
<dbReference type="Pfam" id="PF12349">
    <property type="entry name" value="Sterol-sensing"/>
    <property type="match status" value="1"/>
</dbReference>
<evidence type="ECO:0000256" key="1">
    <source>
        <dbReference type="ARBA" id="ARBA00004141"/>
    </source>
</evidence>
<feature type="transmembrane region" description="Helical" evidence="8">
    <location>
        <begin position="663"/>
        <end position="689"/>
    </location>
</feature>
<keyword evidence="4 8" id="KW-0472">Membrane</keyword>
<evidence type="ECO:0000256" key="5">
    <source>
        <dbReference type="ARBA" id="ARBA00023180"/>
    </source>
</evidence>
<feature type="region of interest" description="Disordered" evidence="7">
    <location>
        <begin position="76"/>
        <end position="111"/>
    </location>
</feature>
<feature type="compositionally biased region" description="Basic and acidic residues" evidence="7">
    <location>
        <begin position="44"/>
        <end position="53"/>
    </location>
</feature>
<dbReference type="SUPFAM" id="SSF82866">
    <property type="entry name" value="Multidrug efflux transporter AcrB transmembrane domain"/>
    <property type="match status" value="2"/>
</dbReference>
<dbReference type="GO" id="GO:0016020">
    <property type="term" value="C:membrane"/>
    <property type="evidence" value="ECO:0007669"/>
    <property type="project" value="UniProtKB-SubCell"/>
</dbReference>
<dbReference type="EMBL" id="JALLPB020000065">
    <property type="protein sequence ID" value="KAL3822476.1"/>
    <property type="molecule type" value="Genomic_DNA"/>
</dbReference>
<evidence type="ECO:0000259" key="9">
    <source>
        <dbReference type="PROSITE" id="PS50156"/>
    </source>
</evidence>
<dbReference type="InterPro" id="IPR052081">
    <property type="entry name" value="Dispatched_Hh_regulator"/>
</dbReference>
<feature type="transmembrane region" description="Helical" evidence="8">
    <location>
        <begin position="1117"/>
        <end position="1139"/>
    </location>
</feature>
<feature type="transmembrane region" description="Helical" evidence="8">
    <location>
        <begin position="1046"/>
        <end position="1070"/>
    </location>
</feature>
<evidence type="ECO:0000256" key="7">
    <source>
        <dbReference type="SAM" id="MobiDB-lite"/>
    </source>
</evidence>
<sequence length="1220" mass="135155">MPPNMLSTASSKDSQDDRKSDADGSFGAFLSFISGDGGSPTPPPHRDASRTHDASTTPPLDIEEAAVIDGIDVDATDDELGTSTAKNDAEEDGPARNADASAPHHVKYPPSLFTNDRGNLKAVAFVVRRPCLIFSVIVAICILLTFLLQVMVFRNADGSPFTPPQNEFNMKDVRSVQYDSYRLARDEVQASRKVNEAGDKVIPRQSEVAAIAMWVFEAEEVGDSDPNNDLAGGGVFGSAESISAMKEAYDIFLSDPGYKSQCLLDYRSWATGGVSGGGGVDADSNTTAEAEDERKCIPPLTPLSMYYASEWDTEMVSAVIEELKDPLKLEIFNSLALCFARGQYCEQVIDDVSPEDAIWATQLVANITSISSKFDMEGELVEDYDQVTELASYLIQVDVFKGYVDYGFDLGFSAENPVSRYSRGIVFWGGPMVETNKTEEEESGWGSVDPEDDARKEYVKTNYLEAMDDQASMGKHATINSYYFMTSIIGDVILGIAGKDAMLAMFSFAFIFLWLQINTGSWFLAFVGLLEIGISIPVSWFIFTVVFQIKYFATLNALALFVVAAIGADDICALYSPLSALPRLLPYPLILNSFLPCINEMPPVIFMDAYKQSRYHLDILTDLETRMSWVYRRTGLAMGITSWTTCAAFLCCLSTPLPGLQSFGIFAALVIFIDYVLVMTMFCTAVIIYHNRYENNAKFGCCCPCGPVINPDNTDRARIAVEEGDGEIKRDFVSEFFRTKVAGFVKVPLHRLAIFVVFLTWLGVVIWQATLLEGTLTIGNDLDLCDIVLHCIHINPTNALATKENEQFLNENHPLQKSITILNEQFPTAEDDIGLKVYYVWGLEEVDRTGVNRLVEPTYHGKPVFSPEFDFNSKCQTDLLSFCDRLKTDSQYKQLIKRKDGLGLVYCFIEELAAFNVKGDLNDCGYVRKGEWRNETWQVDPSDFKSIMPKFLKQKTCFDETQVETVGSRYQDEIGWDGLEMKFAAISSESNKLDPWGTDGESMTRKEYDQFVTIAEEQAKISQSCGGNIIMTDLNEKFAFMNNQVIYVNSAITSSLYGVAIAFVVLLLSTRVFHCDAPLSPQLVALFASLTIMSVLISVIGTMSMMGWQLGSIESTLIGIIAGFSVDYVVHLAHAYEIAKGDTNARITEAFGDLGISVFNGMITSVGASIPLFFCQLQFFAKFGTFLCLVIAFSWVFANFVFMSVLAQLKIPLKEKGCRL</sequence>
<feature type="transmembrane region" description="Helical" evidence="8">
    <location>
        <begin position="549"/>
        <end position="568"/>
    </location>
</feature>
<keyword evidence="5" id="KW-0325">Glycoprotein</keyword>
<evidence type="ECO:0000256" key="4">
    <source>
        <dbReference type="ARBA" id="ARBA00023136"/>
    </source>
</evidence>
<feature type="compositionally biased region" description="Basic and acidic residues" evidence="7">
    <location>
        <begin position="13"/>
        <end position="22"/>
    </location>
</feature>
<feature type="region of interest" description="Disordered" evidence="7">
    <location>
        <begin position="1"/>
        <end position="62"/>
    </location>
</feature>
<feature type="transmembrane region" description="Helical" evidence="8">
    <location>
        <begin position="752"/>
        <end position="772"/>
    </location>
</feature>
<evidence type="ECO:0000313" key="10">
    <source>
        <dbReference type="EMBL" id="KAL3822476.1"/>
    </source>
</evidence>
<feature type="transmembrane region" description="Helical" evidence="8">
    <location>
        <begin position="1180"/>
        <end position="1206"/>
    </location>
</feature>
<feature type="domain" description="SSD" evidence="9">
    <location>
        <begin position="491"/>
        <end position="688"/>
    </location>
</feature>
<keyword evidence="11" id="KW-1185">Reference proteome</keyword>
<dbReference type="Gene3D" id="1.20.1640.10">
    <property type="entry name" value="Multidrug efflux transporter AcrB transmembrane domain"/>
    <property type="match status" value="1"/>
</dbReference>
<evidence type="ECO:0000256" key="6">
    <source>
        <dbReference type="ARBA" id="ARBA00038046"/>
    </source>
</evidence>